<evidence type="ECO:0000259" key="7">
    <source>
        <dbReference type="Pfam" id="PF01979"/>
    </source>
</evidence>
<dbReference type="Gene3D" id="2.30.40.10">
    <property type="entry name" value="Urease, subunit C, domain 1"/>
    <property type="match status" value="1"/>
</dbReference>
<evidence type="ECO:0000256" key="6">
    <source>
        <dbReference type="HAMAP-Rule" id="MF_01518"/>
    </source>
</evidence>
<organism evidence="9 10">
    <name type="scientific">Weissella viridescens</name>
    <name type="common">Lactobacillus viridescens</name>
    <dbReference type="NCBI Taxonomy" id="1629"/>
    <lineage>
        <taxon>Bacteria</taxon>
        <taxon>Bacillati</taxon>
        <taxon>Bacillota</taxon>
        <taxon>Bacilli</taxon>
        <taxon>Lactobacillales</taxon>
        <taxon>Lactobacillaceae</taxon>
        <taxon>Weissella</taxon>
    </lineage>
</organism>
<dbReference type="Proteomes" id="UP000051992">
    <property type="component" value="Unassembled WGS sequence"/>
</dbReference>
<evidence type="ECO:0000256" key="3">
    <source>
        <dbReference type="ARBA" id="ARBA00022801"/>
    </source>
</evidence>
<evidence type="ECO:0000313" key="9">
    <source>
        <dbReference type="EMBL" id="KRN46980.1"/>
    </source>
</evidence>
<dbReference type="RefSeq" id="WP_057743900.1">
    <property type="nucleotide sequence ID" value="NZ_BJLU01000001.1"/>
</dbReference>
<dbReference type="InterPro" id="IPR032466">
    <property type="entry name" value="Metal_Hydrolase"/>
</dbReference>
<evidence type="ECO:0000259" key="8">
    <source>
        <dbReference type="Pfam" id="PF13382"/>
    </source>
</evidence>
<dbReference type="GO" id="GO:0000034">
    <property type="term" value="F:adenine deaminase activity"/>
    <property type="evidence" value="ECO:0007669"/>
    <property type="project" value="UniProtKB-UniRule"/>
</dbReference>
<comment type="cofactor">
    <cofactor evidence="6">
        <name>Mn(2+)</name>
        <dbReference type="ChEBI" id="CHEBI:29035"/>
    </cofactor>
</comment>
<name>A0A0R2HC19_WEIVI</name>
<reference evidence="9 10" key="1">
    <citation type="journal article" date="2015" name="Genome Announc.">
        <title>Expanding the biotechnology potential of lactobacilli through comparative genomics of 213 strains and associated genera.</title>
        <authorList>
            <person name="Sun Z."/>
            <person name="Harris H.M."/>
            <person name="McCann A."/>
            <person name="Guo C."/>
            <person name="Argimon S."/>
            <person name="Zhang W."/>
            <person name="Yang X."/>
            <person name="Jeffery I.B."/>
            <person name="Cooney J.C."/>
            <person name="Kagawa T.F."/>
            <person name="Liu W."/>
            <person name="Song Y."/>
            <person name="Salvetti E."/>
            <person name="Wrobel A."/>
            <person name="Rasinkangas P."/>
            <person name="Parkhill J."/>
            <person name="Rea M.C."/>
            <person name="O'Sullivan O."/>
            <person name="Ritari J."/>
            <person name="Douillard F.P."/>
            <person name="Paul Ross R."/>
            <person name="Yang R."/>
            <person name="Briner A.E."/>
            <person name="Felis G.E."/>
            <person name="de Vos W.M."/>
            <person name="Barrangou R."/>
            <person name="Klaenhammer T.R."/>
            <person name="Caufield P.W."/>
            <person name="Cui Y."/>
            <person name="Zhang H."/>
            <person name="O'Toole P.W."/>
        </authorList>
    </citation>
    <scope>NUCLEOTIDE SEQUENCE [LARGE SCALE GENOMIC DNA]</scope>
    <source>
        <strain evidence="9 10">DSM 20410</strain>
    </source>
</reference>
<feature type="domain" description="Adenine deaminase C-terminal" evidence="8">
    <location>
        <begin position="377"/>
        <end position="541"/>
    </location>
</feature>
<evidence type="ECO:0000256" key="4">
    <source>
        <dbReference type="ARBA" id="ARBA00023211"/>
    </source>
</evidence>
<evidence type="ECO:0000256" key="2">
    <source>
        <dbReference type="ARBA" id="ARBA00012782"/>
    </source>
</evidence>
<proteinExistence type="inferred from homology"/>
<dbReference type="AlphaFoldDB" id="A0A0R2HC19"/>
<dbReference type="InterPro" id="IPR006680">
    <property type="entry name" value="Amidohydro-rel"/>
</dbReference>
<comment type="caution">
    <text evidence="9">The sequence shown here is derived from an EMBL/GenBank/DDBJ whole genome shotgun (WGS) entry which is preliminary data.</text>
</comment>
<dbReference type="CDD" id="cd01295">
    <property type="entry name" value="AdeC"/>
    <property type="match status" value="1"/>
</dbReference>
<keyword evidence="10" id="KW-1185">Reference proteome</keyword>
<dbReference type="InterPro" id="IPR006679">
    <property type="entry name" value="Adenine_deam"/>
</dbReference>
<comment type="similarity">
    <text evidence="1 6">Belongs to the metallo-dependent hydrolases superfamily. Adenine deaminase family.</text>
</comment>
<protein>
    <recommendedName>
        <fullName evidence="2 6">Adenine deaminase</fullName>
        <shortName evidence="6">Adenase</shortName>
        <shortName evidence="6">Adenine aminase</shortName>
        <ecNumber evidence="2 6">3.5.4.2</ecNumber>
    </recommendedName>
</protein>
<dbReference type="InterPro" id="IPR026912">
    <property type="entry name" value="Adenine_deam_C"/>
</dbReference>
<dbReference type="Gene3D" id="3.20.20.140">
    <property type="entry name" value="Metal-dependent hydrolases"/>
    <property type="match status" value="1"/>
</dbReference>
<gene>
    <name evidence="6" type="primary">ade</name>
    <name evidence="9" type="ORF">IV50_GL000247</name>
</gene>
<dbReference type="PANTHER" id="PTHR11113:SF2">
    <property type="entry name" value="ADENINE DEAMINASE"/>
    <property type="match status" value="1"/>
</dbReference>
<keyword evidence="3 6" id="KW-0378">Hydrolase</keyword>
<dbReference type="HAMAP" id="MF_01518">
    <property type="entry name" value="Adenine_deamin"/>
    <property type="match status" value="1"/>
</dbReference>
<feature type="domain" description="Amidohydrolase-related" evidence="7">
    <location>
        <begin position="50"/>
        <end position="333"/>
    </location>
</feature>
<dbReference type="Pfam" id="PF01979">
    <property type="entry name" value="Amidohydro_1"/>
    <property type="match status" value="1"/>
</dbReference>
<dbReference type="InterPro" id="IPR011059">
    <property type="entry name" value="Metal-dep_hydrolase_composite"/>
</dbReference>
<dbReference type="PANTHER" id="PTHR11113">
    <property type="entry name" value="N-ACETYLGLUCOSAMINE-6-PHOSPHATE DEACETYLASE"/>
    <property type="match status" value="1"/>
</dbReference>
<dbReference type="EMBL" id="JQBM01000001">
    <property type="protein sequence ID" value="KRN46980.1"/>
    <property type="molecule type" value="Genomic_DNA"/>
</dbReference>
<evidence type="ECO:0000256" key="5">
    <source>
        <dbReference type="ARBA" id="ARBA00047720"/>
    </source>
</evidence>
<comment type="catalytic activity">
    <reaction evidence="5 6">
        <text>adenine + H2O + H(+) = hypoxanthine + NH4(+)</text>
        <dbReference type="Rhea" id="RHEA:23688"/>
        <dbReference type="ChEBI" id="CHEBI:15377"/>
        <dbReference type="ChEBI" id="CHEBI:15378"/>
        <dbReference type="ChEBI" id="CHEBI:16708"/>
        <dbReference type="ChEBI" id="CHEBI:17368"/>
        <dbReference type="ChEBI" id="CHEBI:28938"/>
        <dbReference type="EC" id="3.5.4.2"/>
    </reaction>
</comment>
<dbReference type="OrthoDB" id="9775607at2"/>
<evidence type="ECO:0000313" key="10">
    <source>
        <dbReference type="Proteomes" id="UP000051992"/>
    </source>
</evidence>
<dbReference type="SUPFAM" id="SSF51556">
    <property type="entry name" value="Metallo-dependent hydrolases"/>
    <property type="match status" value="1"/>
</dbReference>
<dbReference type="GO" id="GO:0006146">
    <property type="term" value="P:adenine catabolic process"/>
    <property type="evidence" value="ECO:0007669"/>
    <property type="project" value="InterPro"/>
</dbReference>
<evidence type="ECO:0000256" key="1">
    <source>
        <dbReference type="ARBA" id="ARBA00006773"/>
    </source>
</evidence>
<dbReference type="NCBIfam" id="TIGR01178">
    <property type="entry name" value="ade"/>
    <property type="match status" value="1"/>
</dbReference>
<dbReference type="Pfam" id="PF13382">
    <property type="entry name" value="Adenine_deam_C"/>
    <property type="match status" value="1"/>
</dbReference>
<keyword evidence="4 6" id="KW-0464">Manganese</keyword>
<dbReference type="EC" id="3.5.4.2" evidence="2 6"/>
<dbReference type="PATRIC" id="fig|1629.5.peg.251"/>
<sequence>MLHITNAQILNVFTEEFEKTKLWIEQDQIVLRGPSTHLVADEVYDAQNQYIVPGMIDAHMHIESSLLRPAELGRLLAQHGVTSAVADPHELASVAGTDGLNYMLNDARKTSVRFFFMLPSSVLATPFERTGAVLDAASLAPFYQEPEVNGLAEVMDFSAVAQQQPDMLQKIADANAHGRHADGHASGLSREQLAVYRQYGIKTDHEATNVQEAQERLDAGMAVLIRQGTVEADELALLPAVTTLNQRAFSFATDDKSVHDLVQEGSIDENVRMAIKAGMRPEQAFTMASYHAALAEELPQLGALTDGYLADLVILPDKVNAEPARVMINGQWVDGGAVAASVDFKVPVHVTLNTDDLALPLKADQPAHVIKIMPHHITTEHIEVPVSVENGFFAADATFNKIAVAERYHDLGHGVGVIEGLGIKQGAIGATVAHDSHNMILAGHDDAAMVLAADALREMGGGQVVVIDANHIVTLPLPIGGLMSNQPYEVVYAENQKLQTAFQQISDITFDPFLTLSFMALPVIPSLKITDQGLFDFDQFKFINIQD</sequence>
<dbReference type="SUPFAM" id="SSF51338">
    <property type="entry name" value="Composite domain of metallo-dependent hydrolases"/>
    <property type="match status" value="1"/>
</dbReference>
<accession>A0A0R2HC19</accession>